<evidence type="ECO:0000313" key="1">
    <source>
        <dbReference type="EMBL" id="WCO01113.1"/>
    </source>
</evidence>
<gene>
    <name evidence="1" type="ORF">MUN68_013695</name>
</gene>
<dbReference type="EMBL" id="CP116221">
    <property type="protein sequence ID" value="WCO01113.1"/>
    <property type="molecule type" value="Genomic_DNA"/>
</dbReference>
<organism evidence="1 2">
    <name type="scientific">Psychroserpens ponticola</name>
    <dbReference type="NCBI Taxonomy" id="2932268"/>
    <lineage>
        <taxon>Bacteria</taxon>
        <taxon>Pseudomonadati</taxon>
        <taxon>Bacteroidota</taxon>
        <taxon>Flavobacteriia</taxon>
        <taxon>Flavobacteriales</taxon>
        <taxon>Flavobacteriaceae</taxon>
        <taxon>Psychroserpens</taxon>
    </lineage>
</organism>
<dbReference type="Proteomes" id="UP001202717">
    <property type="component" value="Chromosome"/>
</dbReference>
<accession>A0ABY7RVU9</accession>
<reference evidence="1 2" key="1">
    <citation type="submission" date="2023-01" db="EMBL/GenBank/DDBJ databases">
        <title>Psychroserpens ponticola sp. nov., isolated from seawater.</title>
        <authorList>
            <person name="Kristyanto S."/>
            <person name="Jung J."/>
            <person name="Kim J.M."/>
            <person name="Jeon C.O."/>
        </authorList>
    </citation>
    <scope>NUCLEOTIDE SEQUENCE [LARGE SCALE GENOMIC DNA]</scope>
    <source>
        <strain evidence="1 2">MSW6</strain>
    </source>
</reference>
<keyword evidence="2" id="KW-1185">Reference proteome</keyword>
<protein>
    <submittedName>
        <fullName evidence="1">Uncharacterized protein</fullName>
    </submittedName>
</protein>
<evidence type="ECO:0000313" key="2">
    <source>
        <dbReference type="Proteomes" id="UP001202717"/>
    </source>
</evidence>
<proteinExistence type="predicted"/>
<sequence>MKNSILIILIITLCLSCGNDDAILTNERTLPPITQIGANTFGCYIDELLFIPRNGSGTFNSNDPAAIVWGDPSGNLEYQEYALYDYVSEKTSSIFIHIQGIHQNGDITYVIDKSNGLTNIDGLDHTYMHCRVWRDDVGNYQNYLSYENSGTITITNYNFYGRLVSGTFSGSVRNYQEPHDTIQITNGRFDFNWETLDETDFP</sequence>
<dbReference type="RefSeq" id="WP_249996845.1">
    <property type="nucleotide sequence ID" value="NZ_CP116221.1"/>
</dbReference>
<name>A0ABY7RVU9_9FLAO</name>